<dbReference type="Gene3D" id="1.25.40.10">
    <property type="entry name" value="Tetratricopeptide repeat domain"/>
    <property type="match status" value="1"/>
</dbReference>
<dbReference type="Gene3D" id="3.30.200.20">
    <property type="entry name" value="Phosphorylase Kinase, domain 1"/>
    <property type="match status" value="1"/>
</dbReference>
<comment type="caution">
    <text evidence="9">The sequence shown here is derived from an EMBL/GenBank/DDBJ whole genome shotgun (WGS) entry which is preliminary data.</text>
</comment>
<sequence length="1230" mass="133705">MTTSSTPDRFTPSSSAKRASADVRETPVTLPSAHLETTWKRTPARVGRAPRGRFVATPGAGYSAAAMGVKQDTQLGPYRLLHPLGAGGMGQVFAATDTRTDQVVALKLLQDEAAQHPQLVARFLQEGRALSMLRHPGIVKVLDCVKPEDGRPFVVMEVLQSPTLRDWVAQQDHPLELETVISLGQQIAEAMSHVHEQGIVHRDLKPSNILVTTADGTAPSACTIKVVDFGIAKVPAAPEGGPDTQVQTGDLTVLGTARYMAPEQFLGAAEVTAKADVYALGVVLFELISGRLPFLGDEDAEFMAKHAQERAPSLRALRPEVPAGLCVLVDAMLAKEPGARPTMQRCRAAFAEPWRTDRAACPFPGLQPFTEAQAELFFGRRAQIDQISERLDAARESGRGWVQIEGPSGAGKSSLVQAGLRPRLLEARGAQKSPWRIACMSPSTDPLRSLAQALVDTLAEDGSARDLEEVAGALRADPDALRALLAGLPPGCTLLLVIEQMEELFTLGAAHAPLLDALLSAALVGERSRLCLLTTLRSDFLSSLEQMPKLARILNQASRHHLLPLDEEGLREVTLGMAQRAGLALSEKLAGRMVRDAASAGCQLLLLGHTLRMLWSASGATSEDLAQRYEQLGGVGGALARHAEKLLDALGPEGRERAKWILLELVQVKHGAPAARRTRTRKEVLDATGGDPRAEEVLLRLSGMRPGTSPEATGELRLLALSSDPDEDPSTQRVSLIHEALLSQVPVIADWLKEARSRLQRVTDVEAAAEDWQRRSFDADYLARGTKLAHYRDDPGEGSAHAPRKDPLNPLAQRFMKESEAREEQRRILKEAREERRRILKEALVISVILVAALIALSAVHAFGQQRIADENARHAEHNLARLVGAAEQISDIDWKLGRVPGILGRRRKLLTSIDEALKSLPAEDHRKAEVSARTVTTKHRLGDLALHNDALATADRHYADARVELQRSQGLTTDEGPWRLSLALNESKRGKVALARNRLDEAQRHFTEALIILRTLERSTARGGQDTDDIHRTVAVSYTEQAELALAQGDPEEAAWCFEEALARLGLLTRDEYNQSLLAQTLVGRASVALSVDDLDVARACLDEALQLQEPLARSASSDTYTHSILASIHAEIALLWLKQGDLHLASLHGAQAHALSRKLHQGDPERKAYALILGKSLQRLEAVAAAQGDTAKAAEARTARHALVAPFLRLDGEDVRFQRLASPDPSLF</sequence>
<dbReference type="Proteomes" id="UP000019678">
    <property type="component" value="Unassembled WGS sequence"/>
</dbReference>
<feature type="coiled-coil region" evidence="6">
    <location>
        <begin position="815"/>
        <end position="842"/>
    </location>
</feature>
<dbReference type="PROSITE" id="PS00108">
    <property type="entry name" value="PROTEIN_KINASE_ST"/>
    <property type="match status" value="1"/>
</dbReference>
<feature type="domain" description="Protein kinase" evidence="8">
    <location>
        <begin position="78"/>
        <end position="355"/>
    </location>
</feature>
<name>A0A017T7Y2_9BACT</name>
<dbReference type="STRING" id="1192034.CAP_3271"/>
<keyword evidence="3" id="KW-0418">Kinase</keyword>
<evidence type="ECO:0000256" key="6">
    <source>
        <dbReference type="SAM" id="Coils"/>
    </source>
</evidence>
<evidence type="ECO:0000313" key="10">
    <source>
        <dbReference type="Proteomes" id="UP000019678"/>
    </source>
</evidence>
<dbReference type="Pfam" id="PF00069">
    <property type="entry name" value="Pkinase"/>
    <property type="match status" value="1"/>
</dbReference>
<dbReference type="SUPFAM" id="SSF52540">
    <property type="entry name" value="P-loop containing nucleoside triphosphate hydrolases"/>
    <property type="match status" value="1"/>
</dbReference>
<evidence type="ECO:0000256" key="1">
    <source>
        <dbReference type="ARBA" id="ARBA00022679"/>
    </source>
</evidence>
<dbReference type="InterPro" id="IPR011009">
    <property type="entry name" value="Kinase-like_dom_sf"/>
</dbReference>
<dbReference type="InterPro" id="IPR011990">
    <property type="entry name" value="TPR-like_helical_dom_sf"/>
</dbReference>
<dbReference type="Gene3D" id="3.40.50.300">
    <property type="entry name" value="P-loop containing nucleotide triphosphate hydrolases"/>
    <property type="match status" value="1"/>
</dbReference>
<dbReference type="SUPFAM" id="SSF48452">
    <property type="entry name" value="TPR-like"/>
    <property type="match status" value="1"/>
</dbReference>
<dbReference type="SMART" id="SM00220">
    <property type="entry name" value="S_TKc"/>
    <property type="match status" value="1"/>
</dbReference>
<dbReference type="InterPro" id="IPR017441">
    <property type="entry name" value="Protein_kinase_ATP_BS"/>
</dbReference>
<dbReference type="eggNOG" id="COG0515">
    <property type="taxonomic scope" value="Bacteria"/>
</dbReference>
<dbReference type="InterPro" id="IPR049052">
    <property type="entry name" value="nSTAND1"/>
</dbReference>
<dbReference type="SMART" id="SM00028">
    <property type="entry name" value="TPR"/>
    <property type="match status" value="4"/>
</dbReference>
<reference evidence="9 10" key="1">
    <citation type="submission" date="2013-05" db="EMBL/GenBank/DDBJ databases">
        <title>Genome assembly of Chondromyces apiculatus DSM 436.</title>
        <authorList>
            <person name="Sharma G."/>
            <person name="Khatri I."/>
            <person name="Kaur C."/>
            <person name="Mayilraj S."/>
            <person name="Subramanian S."/>
        </authorList>
    </citation>
    <scope>NUCLEOTIDE SEQUENCE [LARGE SCALE GENOMIC DNA]</scope>
    <source>
        <strain evidence="9 10">DSM 436</strain>
    </source>
</reference>
<evidence type="ECO:0000256" key="2">
    <source>
        <dbReference type="ARBA" id="ARBA00022741"/>
    </source>
</evidence>
<dbReference type="GO" id="GO:0005524">
    <property type="term" value="F:ATP binding"/>
    <property type="evidence" value="ECO:0007669"/>
    <property type="project" value="UniProtKB-UniRule"/>
</dbReference>
<feature type="region of interest" description="Disordered" evidence="7">
    <location>
        <begin position="1"/>
        <end position="28"/>
    </location>
</feature>
<dbReference type="Pfam" id="PF20703">
    <property type="entry name" value="nSTAND1"/>
    <property type="match status" value="1"/>
</dbReference>
<feature type="compositionally biased region" description="Polar residues" evidence="7">
    <location>
        <begin position="1"/>
        <end position="17"/>
    </location>
</feature>
<evidence type="ECO:0000313" key="9">
    <source>
        <dbReference type="EMBL" id="EYF05354.1"/>
    </source>
</evidence>
<evidence type="ECO:0000259" key="8">
    <source>
        <dbReference type="PROSITE" id="PS50011"/>
    </source>
</evidence>
<dbReference type="PANTHER" id="PTHR43289:SF34">
    <property type="entry name" value="SERINE_THREONINE-PROTEIN KINASE YBDM-RELATED"/>
    <property type="match status" value="1"/>
</dbReference>
<keyword evidence="1" id="KW-0808">Transferase</keyword>
<dbReference type="InterPro" id="IPR008271">
    <property type="entry name" value="Ser/Thr_kinase_AS"/>
</dbReference>
<dbReference type="GO" id="GO:0004674">
    <property type="term" value="F:protein serine/threonine kinase activity"/>
    <property type="evidence" value="ECO:0007669"/>
    <property type="project" value="TreeGrafter"/>
</dbReference>
<organism evidence="9 10">
    <name type="scientific">Chondromyces apiculatus DSM 436</name>
    <dbReference type="NCBI Taxonomy" id="1192034"/>
    <lineage>
        <taxon>Bacteria</taxon>
        <taxon>Pseudomonadati</taxon>
        <taxon>Myxococcota</taxon>
        <taxon>Polyangia</taxon>
        <taxon>Polyangiales</taxon>
        <taxon>Polyangiaceae</taxon>
        <taxon>Chondromyces</taxon>
    </lineage>
</organism>
<keyword evidence="2 5" id="KW-0547">Nucleotide-binding</keyword>
<evidence type="ECO:0000256" key="7">
    <source>
        <dbReference type="SAM" id="MobiDB-lite"/>
    </source>
</evidence>
<dbReference type="AlphaFoldDB" id="A0A017T7Y2"/>
<evidence type="ECO:0000256" key="3">
    <source>
        <dbReference type="ARBA" id="ARBA00022777"/>
    </source>
</evidence>
<gene>
    <name evidence="9" type="ORF">CAP_3271</name>
</gene>
<protein>
    <recommendedName>
        <fullName evidence="8">Protein kinase domain-containing protein</fullName>
    </recommendedName>
</protein>
<dbReference type="SUPFAM" id="SSF56112">
    <property type="entry name" value="Protein kinase-like (PK-like)"/>
    <property type="match status" value="1"/>
</dbReference>
<dbReference type="PROSITE" id="PS50011">
    <property type="entry name" value="PROTEIN_KINASE_DOM"/>
    <property type="match status" value="1"/>
</dbReference>
<keyword evidence="4 5" id="KW-0067">ATP-binding</keyword>
<evidence type="ECO:0000256" key="5">
    <source>
        <dbReference type="PROSITE-ProRule" id="PRU10141"/>
    </source>
</evidence>
<dbReference type="InterPro" id="IPR000719">
    <property type="entry name" value="Prot_kinase_dom"/>
</dbReference>
<dbReference type="InterPro" id="IPR019734">
    <property type="entry name" value="TPR_rpt"/>
</dbReference>
<dbReference type="Gene3D" id="1.10.510.10">
    <property type="entry name" value="Transferase(Phosphotransferase) domain 1"/>
    <property type="match status" value="1"/>
</dbReference>
<keyword evidence="10" id="KW-1185">Reference proteome</keyword>
<keyword evidence="6" id="KW-0175">Coiled coil</keyword>
<dbReference type="InterPro" id="IPR027417">
    <property type="entry name" value="P-loop_NTPase"/>
</dbReference>
<accession>A0A017T7Y2</accession>
<proteinExistence type="predicted"/>
<dbReference type="CDD" id="cd14014">
    <property type="entry name" value="STKc_PknB_like"/>
    <property type="match status" value="1"/>
</dbReference>
<dbReference type="PANTHER" id="PTHR43289">
    <property type="entry name" value="MITOGEN-ACTIVATED PROTEIN KINASE KINASE KINASE 20-RELATED"/>
    <property type="match status" value="1"/>
</dbReference>
<evidence type="ECO:0000256" key="4">
    <source>
        <dbReference type="ARBA" id="ARBA00022840"/>
    </source>
</evidence>
<feature type="binding site" evidence="5">
    <location>
        <position position="107"/>
    </location>
    <ligand>
        <name>ATP</name>
        <dbReference type="ChEBI" id="CHEBI:30616"/>
    </ligand>
</feature>
<dbReference type="PROSITE" id="PS00107">
    <property type="entry name" value="PROTEIN_KINASE_ATP"/>
    <property type="match status" value="1"/>
</dbReference>
<dbReference type="EMBL" id="ASRX01000024">
    <property type="protein sequence ID" value="EYF05354.1"/>
    <property type="molecule type" value="Genomic_DNA"/>
</dbReference>